<comment type="caution">
    <text evidence="10">The sequence shown here is derived from an EMBL/GenBank/DDBJ whole genome shotgun (WGS) entry which is preliminary data.</text>
</comment>
<name>A0AAV7ZTT2_9EUKA</name>
<dbReference type="SUPFAM" id="SSF56300">
    <property type="entry name" value="Metallo-dependent phosphatases"/>
    <property type="match status" value="1"/>
</dbReference>
<evidence type="ECO:0000256" key="1">
    <source>
        <dbReference type="ARBA" id="ARBA00022723"/>
    </source>
</evidence>
<evidence type="ECO:0000313" key="11">
    <source>
        <dbReference type="Proteomes" id="UP001146793"/>
    </source>
</evidence>
<dbReference type="GO" id="GO:0004722">
    <property type="term" value="F:protein serine/threonine phosphatase activity"/>
    <property type="evidence" value="ECO:0007669"/>
    <property type="project" value="UniProtKB-EC"/>
</dbReference>
<dbReference type="Gene3D" id="3.60.21.10">
    <property type="match status" value="1"/>
</dbReference>
<accession>A0AAV7ZTT2</accession>
<feature type="region of interest" description="Disordered" evidence="8">
    <location>
        <begin position="299"/>
        <end position="321"/>
    </location>
</feature>
<feature type="domain" description="Serine/threonine specific protein phosphatases" evidence="9">
    <location>
        <begin position="118"/>
        <end position="123"/>
    </location>
</feature>
<keyword evidence="4" id="KW-0464">Manganese</keyword>
<comment type="similarity">
    <text evidence="7">Belongs to the PPP phosphatase family.</text>
</comment>
<dbReference type="PANTHER" id="PTHR11668:SF516">
    <property type="entry name" value="SERINE_THREONINE SPECIFIC PROTEIN PHOSPHATASES DOMAIN-CONTAINING PROTEIN"/>
    <property type="match status" value="1"/>
</dbReference>
<protein>
    <recommendedName>
        <fullName evidence="7">Serine/threonine-protein phosphatase</fullName>
        <ecNumber evidence="7">3.1.3.16</ecNumber>
    </recommendedName>
</protein>
<organism evidence="10 11">
    <name type="scientific">Anaeramoeba flamelloides</name>
    <dbReference type="NCBI Taxonomy" id="1746091"/>
    <lineage>
        <taxon>Eukaryota</taxon>
        <taxon>Metamonada</taxon>
        <taxon>Anaeramoebidae</taxon>
        <taxon>Anaeramoeba</taxon>
    </lineage>
</organism>
<sequence length="321" mass="37176">MYEELDIDSIIQRLVKKNPKTKPLDTILESEVSTIVNYARTIFINQPVLLELAAPINICGDIHSHYPDLLRYFDKNGYPPKKNYLFLGDYIDRGKQGLETIILLLCYKIKYPVNFFMLRGNHEQRNINRIYGFYQKCKYHYSEKLWLRFSDCFNCLPIAALIDEKIFCIHGGLSPDLTSIEQINQILRPTEVSESGILCDLLWSDPKEGVKKWGKNERGVSYTFGEEVVEKFTERNEIDLICRAHQVVENGFEFFANQRLVTVFSAPAYCDEFDNNGAMMVVEEDLTCSFFVLKPSFKSKNSNNSKNSKLPPPTPPKKFKF</sequence>
<feature type="compositionally biased region" description="Low complexity" evidence="8">
    <location>
        <begin position="299"/>
        <end position="309"/>
    </location>
</feature>
<dbReference type="GO" id="GO:0005634">
    <property type="term" value="C:nucleus"/>
    <property type="evidence" value="ECO:0007669"/>
    <property type="project" value="TreeGrafter"/>
</dbReference>
<feature type="compositionally biased region" description="Pro residues" evidence="8">
    <location>
        <begin position="310"/>
        <end position="321"/>
    </location>
</feature>
<dbReference type="AlphaFoldDB" id="A0AAV7ZTT2"/>
<dbReference type="EMBL" id="JANTQA010000023">
    <property type="protein sequence ID" value="KAJ3444559.1"/>
    <property type="molecule type" value="Genomic_DNA"/>
</dbReference>
<dbReference type="Proteomes" id="UP001146793">
    <property type="component" value="Unassembled WGS sequence"/>
</dbReference>
<evidence type="ECO:0000256" key="4">
    <source>
        <dbReference type="ARBA" id="ARBA00023211"/>
    </source>
</evidence>
<reference evidence="10" key="1">
    <citation type="submission" date="2022-08" db="EMBL/GenBank/DDBJ databases">
        <title>Novel sulphate-reducing endosymbionts in the free-living metamonad Anaeramoeba.</title>
        <authorList>
            <person name="Jerlstrom-Hultqvist J."/>
            <person name="Cepicka I."/>
            <person name="Gallot-Lavallee L."/>
            <person name="Salas-Leiva D."/>
            <person name="Curtis B.A."/>
            <person name="Zahonova K."/>
            <person name="Pipaliya S."/>
            <person name="Dacks J."/>
            <person name="Roger A.J."/>
        </authorList>
    </citation>
    <scope>NUCLEOTIDE SEQUENCE</scope>
    <source>
        <strain evidence="10">Busselton2</strain>
    </source>
</reference>
<dbReference type="InterPro" id="IPR006186">
    <property type="entry name" value="Ser/Thr-sp_prot-phosphatase"/>
</dbReference>
<comment type="catalytic activity">
    <reaction evidence="5">
        <text>O-phospho-L-seryl-[protein] + H2O = L-seryl-[protein] + phosphate</text>
        <dbReference type="Rhea" id="RHEA:20629"/>
        <dbReference type="Rhea" id="RHEA-COMP:9863"/>
        <dbReference type="Rhea" id="RHEA-COMP:11604"/>
        <dbReference type="ChEBI" id="CHEBI:15377"/>
        <dbReference type="ChEBI" id="CHEBI:29999"/>
        <dbReference type="ChEBI" id="CHEBI:43474"/>
        <dbReference type="ChEBI" id="CHEBI:83421"/>
        <dbReference type="EC" id="3.1.3.16"/>
    </reaction>
</comment>
<dbReference type="PANTHER" id="PTHR11668">
    <property type="entry name" value="SERINE/THREONINE PROTEIN PHOSPHATASE"/>
    <property type="match status" value="1"/>
</dbReference>
<dbReference type="FunFam" id="3.60.21.10:FF:000026">
    <property type="entry name" value="Serine/threonine-protein phosphatase"/>
    <property type="match status" value="1"/>
</dbReference>
<keyword evidence="3" id="KW-0904">Protein phosphatase</keyword>
<evidence type="ECO:0000256" key="6">
    <source>
        <dbReference type="ARBA" id="ARBA00048336"/>
    </source>
</evidence>
<evidence type="ECO:0000259" key="9">
    <source>
        <dbReference type="PROSITE" id="PS00125"/>
    </source>
</evidence>
<dbReference type="SMART" id="SM00156">
    <property type="entry name" value="PP2Ac"/>
    <property type="match status" value="1"/>
</dbReference>
<keyword evidence="1" id="KW-0479">Metal-binding</keyword>
<dbReference type="InterPro" id="IPR029052">
    <property type="entry name" value="Metallo-depent_PP-like"/>
</dbReference>
<dbReference type="InterPro" id="IPR004843">
    <property type="entry name" value="Calcineurin-like_PHP"/>
</dbReference>
<dbReference type="Pfam" id="PF16891">
    <property type="entry name" value="STPPase_N"/>
    <property type="match status" value="1"/>
</dbReference>
<dbReference type="InterPro" id="IPR031675">
    <property type="entry name" value="STPPase_N"/>
</dbReference>
<evidence type="ECO:0000256" key="2">
    <source>
        <dbReference type="ARBA" id="ARBA00022801"/>
    </source>
</evidence>
<evidence type="ECO:0000256" key="7">
    <source>
        <dbReference type="RuleBase" id="RU004273"/>
    </source>
</evidence>
<evidence type="ECO:0000256" key="8">
    <source>
        <dbReference type="SAM" id="MobiDB-lite"/>
    </source>
</evidence>
<dbReference type="InterPro" id="IPR050341">
    <property type="entry name" value="PP1_catalytic_subunit"/>
</dbReference>
<dbReference type="PROSITE" id="PS00125">
    <property type="entry name" value="SER_THR_PHOSPHATASE"/>
    <property type="match status" value="1"/>
</dbReference>
<dbReference type="GO" id="GO:0005737">
    <property type="term" value="C:cytoplasm"/>
    <property type="evidence" value="ECO:0007669"/>
    <property type="project" value="TreeGrafter"/>
</dbReference>
<dbReference type="PRINTS" id="PR00114">
    <property type="entry name" value="STPHPHTASE"/>
</dbReference>
<proteinExistence type="inferred from homology"/>
<keyword evidence="2 7" id="KW-0378">Hydrolase</keyword>
<comment type="catalytic activity">
    <reaction evidence="6 7">
        <text>O-phospho-L-threonyl-[protein] + H2O = L-threonyl-[protein] + phosphate</text>
        <dbReference type="Rhea" id="RHEA:47004"/>
        <dbReference type="Rhea" id="RHEA-COMP:11060"/>
        <dbReference type="Rhea" id="RHEA-COMP:11605"/>
        <dbReference type="ChEBI" id="CHEBI:15377"/>
        <dbReference type="ChEBI" id="CHEBI:30013"/>
        <dbReference type="ChEBI" id="CHEBI:43474"/>
        <dbReference type="ChEBI" id="CHEBI:61977"/>
        <dbReference type="EC" id="3.1.3.16"/>
    </reaction>
</comment>
<dbReference type="GO" id="GO:0046872">
    <property type="term" value="F:metal ion binding"/>
    <property type="evidence" value="ECO:0007669"/>
    <property type="project" value="UniProtKB-KW"/>
</dbReference>
<dbReference type="EC" id="3.1.3.16" evidence="7"/>
<evidence type="ECO:0000313" key="10">
    <source>
        <dbReference type="EMBL" id="KAJ3444559.1"/>
    </source>
</evidence>
<evidence type="ECO:0000256" key="3">
    <source>
        <dbReference type="ARBA" id="ARBA00022912"/>
    </source>
</evidence>
<evidence type="ECO:0000256" key="5">
    <source>
        <dbReference type="ARBA" id="ARBA00047761"/>
    </source>
</evidence>
<dbReference type="Pfam" id="PF00149">
    <property type="entry name" value="Metallophos"/>
    <property type="match status" value="1"/>
</dbReference>
<gene>
    <name evidence="10" type="ORF">M0812_10416</name>
</gene>